<dbReference type="eggNOG" id="COG1506">
    <property type="taxonomic scope" value="Bacteria"/>
</dbReference>
<evidence type="ECO:0000259" key="2">
    <source>
        <dbReference type="PROSITE" id="PS51841"/>
    </source>
</evidence>
<dbReference type="Pfam" id="PF00932">
    <property type="entry name" value="LTD"/>
    <property type="match status" value="1"/>
</dbReference>
<dbReference type="RefSeq" id="WP_015403979.1">
    <property type="nucleotide sequence ID" value="NC_020304.1"/>
</dbReference>
<keyword evidence="4" id="KW-1185">Reference proteome</keyword>
<dbReference type="SUPFAM" id="SSF53474">
    <property type="entry name" value="alpha/beta-Hydrolases"/>
    <property type="match status" value="1"/>
</dbReference>
<dbReference type="Gene3D" id="3.40.50.1820">
    <property type="entry name" value="alpha/beta hydrolase"/>
    <property type="match status" value="1"/>
</dbReference>
<evidence type="ECO:0000313" key="3">
    <source>
        <dbReference type="EMBL" id="AGF78288.1"/>
    </source>
</evidence>
<accession>M1P473</accession>
<dbReference type="KEGG" id="dsf:UWK_01730"/>
<protein>
    <recommendedName>
        <fullName evidence="2">LTD domain-containing protein</fullName>
    </recommendedName>
</protein>
<dbReference type="AlphaFoldDB" id="M1P473"/>
<dbReference type="PROSITE" id="PS51841">
    <property type="entry name" value="LTD"/>
    <property type="match status" value="1"/>
</dbReference>
<evidence type="ECO:0000256" key="1">
    <source>
        <dbReference type="SAM" id="SignalP"/>
    </source>
</evidence>
<feature type="signal peptide" evidence="1">
    <location>
        <begin position="1"/>
        <end position="20"/>
    </location>
</feature>
<dbReference type="PATRIC" id="fig|1167006.5.peg.1910"/>
<gene>
    <name evidence="3" type="ordered locus">UWK_01730</name>
</gene>
<dbReference type="EMBL" id="CP003985">
    <property type="protein sequence ID" value="AGF78288.1"/>
    <property type="molecule type" value="Genomic_DNA"/>
</dbReference>
<name>M1P473_DESSD</name>
<dbReference type="HOGENOM" id="CLU_513629_0_0_7"/>
<dbReference type="InterPro" id="IPR036415">
    <property type="entry name" value="Lamin_tail_dom_sf"/>
</dbReference>
<dbReference type="SUPFAM" id="SSF74853">
    <property type="entry name" value="Lamin A/C globular tail domain"/>
    <property type="match status" value="1"/>
</dbReference>
<keyword evidence="1" id="KW-0732">Signal</keyword>
<dbReference type="InterPro" id="IPR029058">
    <property type="entry name" value="AB_hydrolase_fold"/>
</dbReference>
<dbReference type="Proteomes" id="UP000011721">
    <property type="component" value="Chromosome"/>
</dbReference>
<feature type="chain" id="PRO_5004016220" description="LTD domain-containing protein" evidence="1">
    <location>
        <begin position="21"/>
        <end position="530"/>
    </location>
</feature>
<reference evidence="4" key="1">
    <citation type="journal article" date="2013" name="Stand. Genomic Sci.">
        <title>Complete genome sequence of Desulfocapsa sulfexigens, a marine deltaproteobacterium specialized in disproportionating inorganic sulfur compounds.</title>
        <authorList>
            <person name="Finster K.W."/>
            <person name="Kjeldsen K.U."/>
            <person name="Kube M."/>
            <person name="Reinhardt R."/>
            <person name="Mussmann M."/>
            <person name="Amann R."/>
            <person name="Schreiber L."/>
        </authorList>
    </citation>
    <scope>NUCLEOTIDE SEQUENCE [LARGE SCALE GENOMIC DNA]</scope>
    <source>
        <strain evidence="4">DSM 10523 / SB164P1</strain>
    </source>
</reference>
<proteinExistence type="predicted"/>
<organism evidence="3 4">
    <name type="scientific">Desulfocapsa sulfexigens (strain DSM 10523 / SB164P1)</name>
    <dbReference type="NCBI Taxonomy" id="1167006"/>
    <lineage>
        <taxon>Bacteria</taxon>
        <taxon>Pseudomonadati</taxon>
        <taxon>Thermodesulfobacteriota</taxon>
        <taxon>Desulfobulbia</taxon>
        <taxon>Desulfobulbales</taxon>
        <taxon>Desulfocapsaceae</taxon>
        <taxon>Desulfocapsa</taxon>
    </lineage>
</organism>
<feature type="domain" description="LTD" evidence="2">
    <location>
        <begin position="343"/>
        <end position="475"/>
    </location>
</feature>
<dbReference type="InterPro" id="IPR001322">
    <property type="entry name" value="Lamin_tail_dom"/>
</dbReference>
<dbReference type="STRING" id="1167006.UWK_01730"/>
<evidence type="ECO:0000313" key="4">
    <source>
        <dbReference type="Proteomes" id="UP000011721"/>
    </source>
</evidence>
<sequence length="530" mass="57936">MKRLLSLLLLFLCCCSSDEAGNDSPSTSVSREVDLFPSTLVESSGLYERVLNSKMEPSQIRFMAKDGHTLTAYTYRATEFSVSDGPIVFIIHGASRNAIDYLRRFMPIAERYGALAIAPEFPESIYGPGSDRFTLAVGSRKPPYTRTYKAREWRTRDDYLYSEIEHLFEAVKRELNSGEPTYRIWGHSAGGQFVHRLVTFRSDARVASAVAVNAGFYTLPAYGSGSDPNFFMPYGLQGTPLNAYDVKRLLEAPLVVMVGELDTKTGKESRTVRDSRYANFQGFNRRQRAEFYFRMGEREARRLGLDFGWRFAVVPGAGHNSRKVGPSAAWFLFNPPDAIPCVSTPAENARGLVINEIYGDPAGGVAGDANNDGLRDAQEDEFVELVNTSDHDICLSGWYLGDASTPARHRFPVGSLLPKGKALVVFGGGVPTGKFGDAEIQTAVSAGELNLNNAGDILSLSDSHGNSYQQLSWGDCGGKQCAGEYLSHAINSNQSLSRWPDVNGPFVPHGNISGGALYSPGTKVDGTSFD</sequence>
<dbReference type="Gene3D" id="2.60.40.1260">
    <property type="entry name" value="Lamin Tail domain"/>
    <property type="match status" value="1"/>
</dbReference>